<name>U9UDM4_RHIID</name>
<accession>U9UDM4</accession>
<protein>
    <submittedName>
        <fullName evidence="1">Uncharacterized protein</fullName>
    </submittedName>
</protein>
<dbReference type="HOGENOM" id="CLU_1016137_0_0_1"/>
<proteinExistence type="predicted"/>
<organism evidence="1">
    <name type="scientific">Rhizophagus irregularis (strain DAOM 181602 / DAOM 197198 / MUCL 43194)</name>
    <name type="common">Arbuscular mycorrhizal fungus</name>
    <name type="synonym">Glomus intraradices</name>
    <dbReference type="NCBI Taxonomy" id="747089"/>
    <lineage>
        <taxon>Eukaryota</taxon>
        <taxon>Fungi</taxon>
        <taxon>Fungi incertae sedis</taxon>
        <taxon>Mucoromycota</taxon>
        <taxon>Glomeromycotina</taxon>
        <taxon>Glomeromycetes</taxon>
        <taxon>Glomerales</taxon>
        <taxon>Glomeraceae</taxon>
        <taxon>Rhizophagus</taxon>
    </lineage>
</organism>
<dbReference type="AlphaFoldDB" id="U9UDM4"/>
<gene>
    <name evidence="1" type="ORF">GLOINDRAFT_21401</name>
</gene>
<dbReference type="VEuPathDB" id="FungiDB:RhiirFUN_006859"/>
<sequence length="274" mass="31589">MQGALLILFPPTPTKRLGIKFKLTDTVMEEAFHLFEHRLSEIGNILISAFHVIRKESKLAIALNFYTLVSSWMLKMLTQLNLPRLELSVHSNLYYWILKTYGPDSRNTQRCEDIIESRIWVDLKLQESRARTSYIHHVLLILMSIMWGYHEICNDVNELVMQGALLILFPPTPQAIGNVLISDILMSVFQLIRKESKSAISSTSYLIKAIKPKRSHKKTNLLSDIDDVDSIKSTKITRSLSIHSNLYYWILKTYEPDSRNTQSIAQLITNTIKV</sequence>
<evidence type="ECO:0000313" key="1">
    <source>
        <dbReference type="EMBL" id="ESA17792.1"/>
    </source>
</evidence>
<dbReference type="EMBL" id="KI279831">
    <property type="protein sequence ID" value="ESA17792.1"/>
    <property type="molecule type" value="Genomic_DNA"/>
</dbReference>
<reference evidence="1" key="1">
    <citation type="submission" date="2013-07" db="EMBL/GenBank/DDBJ databases">
        <title>The genome of an arbuscular mycorrhizal fungus provides insights into the evolution of the oldest plant symbiosis.</title>
        <authorList>
            <consortium name="DOE Joint Genome Institute"/>
            <person name="Tisserant E."/>
            <person name="Malbreil M."/>
            <person name="Kuo A."/>
            <person name="Kohler A."/>
            <person name="Symeonidi A."/>
            <person name="Balestrini R."/>
            <person name="Charron P."/>
            <person name="Duensing N."/>
            <person name="Frei-dit-Frey N."/>
            <person name="Gianinazzi-Pearson V."/>
            <person name="Gilbert B."/>
            <person name="Handa Y."/>
            <person name="Hijri M."/>
            <person name="Kaul R."/>
            <person name="Kawaguchi M."/>
            <person name="Krajinski F."/>
            <person name="Lammers P."/>
            <person name="Lapierre D."/>
            <person name="Masclaux F.G."/>
            <person name="Murat C."/>
            <person name="Morin E."/>
            <person name="Ndikumana S."/>
            <person name="Pagni M."/>
            <person name="Petitpierre D."/>
            <person name="Requena N."/>
            <person name="Rosikiewicz P."/>
            <person name="Riley R."/>
            <person name="Saito K."/>
            <person name="San Clemente H."/>
            <person name="Shapiro H."/>
            <person name="van Tuinen D."/>
            <person name="Becard G."/>
            <person name="Bonfante P."/>
            <person name="Paszkowski U."/>
            <person name="Shachar-Hill Y."/>
            <person name="Young J.P."/>
            <person name="Sanders I.R."/>
            <person name="Henrissat B."/>
            <person name="Rensing S.A."/>
            <person name="Grigoriev I.V."/>
            <person name="Corradi N."/>
            <person name="Roux C."/>
            <person name="Martin F."/>
        </authorList>
    </citation>
    <scope>NUCLEOTIDE SEQUENCE</scope>
    <source>
        <strain evidence="1">DAOM 197198</strain>
    </source>
</reference>